<feature type="coiled-coil region" evidence="1">
    <location>
        <begin position="16"/>
        <end position="46"/>
    </location>
</feature>
<name>A1RS15_PYRIL</name>
<proteinExistence type="predicted"/>
<keyword evidence="3" id="KW-1185">Reference proteome</keyword>
<dbReference type="STRING" id="384616.Pisl_0569"/>
<gene>
    <name evidence="2" type="ordered locus">Pisl_0569</name>
</gene>
<evidence type="ECO:0000313" key="2">
    <source>
        <dbReference type="EMBL" id="ABL87747.1"/>
    </source>
</evidence>
<dbReference type="HOGENOM" id="CLU_1840660_0_0_2"/>
<dbReference type="KEGG" id="pis:Pisl_0569"/>
<organism evidence="2 3">
    <name type="scientific">Pyrobaculum islandicum (strain DSM 4184 / JCM 9189 / GEO3)</name>
    <dbReference type="NCBI Taxonomy" id="384616"/>
    <lineage>
        <taxon>Archaea</taxon>
        <taxon>Thermoproteota</taxon>
        <taxon>Thermoprotei</taxon>
        <taxon>Thermoproteales</taxon>
        <taxon>Thermoproteaceae</taxon>
        <taxon>Pyrobaculum</taxon>
    </lineage>
</organism>
<dbReference type="Proteomes" id="UP000002595">
    <property type="component" value="Chromosome"/>
</dbReference>
<keyword evidence="1" id="KW-0175">Coiled coil</keyword>
<dbReference type="AlphaFoldDB" id="A1RS15"/>
<accession>A1RS15</accession>
<reference evidence="2" key="1">
    <citation type="submission" date="2006-12" db="EMBL/GenBank/DDBJ databases">
        <title>Complete sequence of Pyrobaculum islandicum DSM 4184.</title>
        <authorList>
            <person name="Copeland A."/>
            <person name="Lucas S."/>
            <person name="Lapidus A."/>
            <person name="Barry K."/>
            <person name="Detter J.C."/>
            <person name="Glavina del Rio T."/>
            <person name="Dalin E."/>
            <person name="Tice H."/>
            <person name="Pitluck S."/>
            <person name="Meincke L."/>
            <person name="Brettin T."/>
            <person name="Bruce D."/>
            <person name="Han C."/>
            <person name="Tapia R."/>
            <person name="Gilna P."/>
            <person name="Schmutz J."/>
            <person name="Larimer F."/>
            <person name="Land M."/>
            <person name="Hauser L."/>
            <person name="Kyrpides N."/>
            <person name="Mikhailova N."/>
            <person name="Cozen A.E."/>
            <person name="Fitz-Gibbon S.T."/>
            <person name="House C.H."/>
            <person name="Saltikov C."/>
            <person name="Lowe T."/>
            <person name="Richardson P."/>
        </authorList>
    </citation>
    <scope>NUCLEOTIDE SEQUENCE [LARGE SCALE GENOMIC DNA]</scope>
    <source>
        <strain evidence="2">DSM 4184</strain>
    </source>
</reference>
<evidence type="ECO:0000313" key="3">
    <source>
        <dbReference type="Proteomes" id="UP000002595"/>
    </source>
</evidence>
<evidence type="ECO:0000256" key="1">
    <source>
        <dbReference type="SAM" id="Coils"/>
    </source>
</evidence>
<dbReference type="EMBL" id="CP000504">
    <property type="protein sequence ID" value="ABL87747.1"/>
    <property type="molecule type" value="Genomic_DNA"/>
</dbReference>
<dbReference type="eggNOG" id="arCOG04264">
    <property type="taxonomic scope" value="Archaea"/>
</dbReference>
<protein>
    <submittedName>
        <fullName evidence="2">Uncharacterized protein</fullName>
    </submittedName>
</protein>
<sequence>MAIGIWYMDVYTVKTYSDANQFLSELDQKVRELEELVKALSTELENLKPSLERYKRLQELLRKFSTGSSEKSPPLEITGLQLYIDPNPMTRYEILEESYRHMVDLLSVLKKVREVAQSIIREGGLESLKITIQYKNGVPVKLIVLG</sequence>